<dbReference type="SUPFAM" id="SSF52047">
    <property type="entry name" value="RNI-like"/>
    <property type="match status" value="1"/>
</dbReference>
<name>A0A7R9Q539_9ACAR</name>
<proteinExistence type="predicted"/>
<sequence length="425" mass="48489">MSQNLSMKTSVETKDDANQDIKQQPKLYARHSLDRFGDDLFGLLLTHLSLKDRFRLESVSKQFQRTVFGSVVDICIDDNLIANHLKTQILATIAIKCPNIRRLDCRKMTSEELIPEVMNAFGDHLRDIHCTLGPNGNQWLPTFGSLVNEIHLRDSSAKHSLIHCQRLSRLQIHALSNVFDTTSGQLLVTNLKRFDVQLVVDIDNQLLAAFVLGNQSLKSVSMHTTCDLRQLSAQLSRLPELRELTLSLFPMNDENLLAECLRKIGLNCKQLQRLAVKVVSNDFTLNGQTLDALRCYPQLKRLHFLHFVTSNDALTPLRFCRRLTHLTLESRRMNAELFKDCDKQCPRLQYLCVRTDTITGECFSHISRLPALKTLKMFFLNSLSDNDLCLQELLSRSTIVCNPVVIAINRALNRLKNRANILAKK</sequence>
<organism evidence="1">
    <name type="scientific">Medioppia subpectinata</name>
    <dbReference type="NCBI Taxonomy" id="1979941"/>
    <lineage>
        <taxon>Eukaryota</taxon>
        <taxon>Metazoa</taxon>
        <taxon>Ecdysozoa</taxon>
        <taxon>Arthropoda</taxon>
        <taxon>Chelicerata</taxon>
        <taxon>Arachnida</taxon>
        <taxon>Acari</taxon>
        <taxon>Acariformes</taxon>
        <taxon>Sarcoptiformes</taxon>
        <taxon>Oribatida</taxon>
        <taxon>Brachypylina</taxon>
        <taxon>Oppioidea</taxon>
        <taxon>Oppiidae</taxon>
        <taxon>Medioppia</taxon>
    </lineage>
</organism>
<evidence type="ECO:0008006" key="3">
    <source>
        <dbReference type="Google" id="ProtNLM"/>
    </source>
</evidence>
<protein>
    <recommendedName>
        <fullName evidence="3">F-box domain-containing protein</fullName>
    </recommendedName>
</protein>
<evidence type="ECO:0000313" key="1">
    <source>
        <dbReference type="EMBL" id="CAD7631922.1"/>
    </source>
</evidence>
<dbReference type="OrthoDB" id="6532759at2759"/>
<dbReference type="InterPro" id="IPR032675">
    <property type="entry name" value="LRR_dom_sf"/>
</dbReference>
<dbReference type="Gene3D" id="3.80.10.10">
    <property type="entry name" value="Ribonuclease Inhibitor"/>
    <property type="match status" value="1"/>
</dbReference>
<dbReference type="AlphaFoldDB" id="A0A7R9Q539"/>
<keyword evidence="2" id="KW-1185">Reference proteome</keyword>
<dbReference type="Proteomes" id="UP000759131">
    <property type="component" value="Unassembled WGS sequence"/>
</dbReference>
<accession>A0A7R9Q539</accession>
<dbReference type="EMBL" id="CAJPIZ010010195">
    <property type="protein sequence ID" value="CAG2112352.1"/>
    <property type="molecule type" value="Genomic_DNA"/>
</dbReference>
<reference evidence="1" key="1">
    <citation type="submission" date="2020-11" db="EMBL/GenBank/DDBJ databases">
        <authorList>
            <person name="Tran Van P."/>
        </authorList>
    </citation>
    <scope>NUCLEOTIDE SEQUENCE</scope>
</reference>
<evidence type="ECO:0000313" key="2">
    <source>
        <dbReference type="Proteomes" id="UP000759131"/>
    </source>
</evidence>
<gene>
    <name evidence="1" type="ORF">OSB1V03_LOCUS12330</name>
</gene>
<dbReference type="EMBL" id="OC864770">
    <property type="protein sequence ID" value="CAD7631922.1"/>
    <property type="molecule type" value="Genomic_DNA"/>
</dbReference>